<keyword evidence="1" id="KW-0812">Transmembrane</keyword>
<dbReference type="InterPro" id="IPR043717">
    <property type="entry name" value="DUF5658"/>
</dbReference>
<dbReference type="RefSeq" id="WP_191703652.1">
    <property type="nucleotide sequence ID" value="NZ_JACSPW010000006.1"/>
</dbReference>
<evidence type="ECO:0000256" key="1">
    <source>
        <dbReference type="SAM" id="Phobius"/>
    </source>
</evidence>
<dbReference type="Pfam" id="PF18902">
    <property type="entry name" value="DUF5658"/>
    <property type="match status" value="1"/>
</dbReference>
<gene>
    <name evidence="3" type="ORF">H9632_08365</name>
</gene>
<keyword evidence="4" id="KW-1185">Reference proteome</keyword>
<evidence type="ECO:0000259" key="2">
    <source>
        <dbReference type="Pfam" id="PF18902"/>
    </source>
</evidence>
<name>A0ABR8XMB1_9BACL</name>
<evidence type="ECO:0000313" key="3">
    <source>
        <dbReference type="EMBL" id="MBD8033078.1"/>
    </source>
</evidence>
<proteinExistence type="predicted"/>
<feature type="transmembrane region" description="Helical" evidence="1">
    <location>
        <begin position="76"/>
        <end position="98"/>
    </location>
</feature>
<reference evidence="3 4" key="1">
    <citation type="submission" date="2020-08" db="EMBL/GenBank/DDBJ databases">
        <title>A Genomic Blueprint of the Chicken Gut Microbiome.</title>
        <authorList>
            <person name="Gilroy R."/>
            <person name="Ravi A."/>
            <person name="Getino M."/>
            <person name="Pursley I."/>
            <person name="Horton D.L."/>
            <person name="Alikhan N.-F."/>
            <person name="Baker D."/>
            <person name="Gharbi K."/>
            <person name="Hall N."/>
            <person name="Watson M."/>
            <person name="Adriaenssens E.M."/>
            <person name="Foster-Nyarko E."/>
            <person name="Jarju S."/>
            <person name="Secka A."/>
            <person name="Antonio M."/>
            <person name="Oren A."/>
            <person name="Chaudhuri R."/>
            <person name="La Ragione R.M."/>
            <person name="Hildebrand F."/>
            <person name="Pallen M.J."/>
        </authorList>
    </citation>
    <scope>NUCLEOTIDE SEQUENCE [LARGE SCALE GENOMIC DNA]</scope>
    <source>
        <strain evidence="3 4">Sa1YVA6</strain>
    </source>
</reference>
<comment type="caution">
    <text evidence="3">The sequence shown here is derived from an EMBL/GenBank/DDBJ whole genome shotgun (WGS) entry which is preliminary data.</text>
</comment>
<accession>A0ABR8XMB1</accession>
<protein>
    <recommendedName>
        <fullName evidence="2">DUF5658 domain-containing protein</fullName>
    </recommendedName>
</protein>
<sequence>MRRLFDIKRMLLVILVLNLIDGIFTAWGLSNEWIEEANPLLSSLSPLMILGIKFILSGLVWFLWKSDFPTRLTNVWRVVLSFVVFLYTGVFFLHMTWITML</sequence>
<organism evidence="3 4">
    <name type="scientific">Solibacillus merdavium</name>
    <dbReference type="NCBI Taxonomy" id="2762218"/>
    <lineage>
        <taxon>Bacteria</taxon>
        <taxon>Bacillati</taxon>
        <taxon>Bacillota</taxon>
        <taxon>Bacilli</taxon>
        <taxon>Bacillales</taxon>
        <taxon>Caryophanaceae</taxon>
        <taxon>Solibacillus</taxon>
    </lineage>
</organism>
<evidence type="ECO:0000313" key="4">
    <source>
        <dbReference type="Proteomes" id="UP000600565"/>
    </source>
</evidence>
<dbReference type="Proteomes" id="UP000600565">
    <property type="component" value="Unassembled WGS sequence"/>
</dbReference>
<dbReference type="EMBL" id="JACSPW010000006">
    <property type="protein sequence ID" value="MBD8033078.1"/>
    <property type="molecule type" value="Genomic_DNA"/>
</dbReference>
<feature type="transmembrane region" description="Helical" evidence="1">
    <location>
        <begin position="44"/>
        <end position="64"/>
    </location>
</feature>
<keyword evidence="1" id="KW-0472">Membrane</keyword>
<keyword evidence="1" id="KW-1133">Transmembrane helix</keyword>
<feature type="domain" description="DUF5658" evidence="2">
    <location>
        <begin position="13"/>
        <end position="99"/>
    </location>
</feature>